<comment type="subunit">
    <text evidence="13">Acetyl-CoA carboxylase is a heterohexamer composed of biotin carboxyl carrier protein (AccB), biotin carboxylase (AccC) and two subunits each of ACCase subunit alpha (AccA) and ACCase subunit beta (AccD).</text>
</comment>
<dbReference type="PANTHER" id="PTHR42995:SF5">
    <property type="entry name" value="ACETYL-COENZYME A CARBOXYLASE CARBOXYL TRANSFERASE SUBUNIT BETA, CHLOROPLASTIC"/>
    <property type="match status" value="1"/>
</dbReference>
<keyword evidence="7 13" id="KW-0276">Fatty acid metabolism</keyword>
<dbReference type="PROSITE" id="PS50980">
    <property type="entry name" value="COA_CT_NTER"/>
    <property type="match status" value="1"/>
</dbReference>
<evidence type="ECO:0000256" key="1">
    <source>
        <dbReference type="ARBA" id="ARBA00004496"/>
    </source>
</evidence>
<dbReference type="NCBIfam" id="TIGR00515">
    <property type="entry name" value="accD"/>
    <property type="match status" value="1"/>
</dbReference>
<evidence type="ECO:0000313" key="16">
    <source>
        <dbReference type="EMBL" id="BAM06405.1"/>
    </source>
</evidence>
<keyword evidence="13" id="KW-0963">Cytoplasm</keyword>
<keyword evidence="8 13" id="KW-0862">Zinc</keyword>
<dbReference type="UniPathway" id="UPA00655">
    <property type="reaction ID" value="UER00711"/>
</dbReference>
<feature type="binding site" evidence="13">
    <location>
        <position position="41"/>
    </location>
    <ligand>
        <name>Zn(2+)</name>
        <dbReference type="ChEBI" id="CHEBI:29105"/>
    </ligand>
</feature>
<protein>
    <recommendedName>
        <fullName evidence="13">Acetyl-coenzyme A carboxylase carboxyl transferase subunit beta</fullName>
        <shortName evidence="13">ACCase subunit beta</shortName>
        <shortName evidence="13">Acetyl-CoA carboxylase carboxyltransferase subunit beta</shortName>
        <ecNumber evidence="13">2.1.3.15</ecNumber>
    </recommendedName>
</protein>
<evidence type="ECO:0000256" key="3">
    <source>
        <dbReference type="ARBA" id="ARBA00022679"/>
    </source>
</evidence>
<evidence type="ECO:0000259" key="15">
    <source>
        <dbReference type="PROSITE" id="PS50980"/>
    </source>
</evidence>
<comment type="cofactor">
    <cofactor evidence="13">
        <name>Zn(2+)</name>
        <dbReference type="ChEBI" id="CHEBI:29105"/>
    </cofactor>
    <text evidence="13">Binds 1 zinc ion per subunit.</text>
</comment>
<dbReference type="STRING" id="1162668.LFE_0690"/>
<reference evidence="16 17" key="1">
    <citation type="journal article" date="2012" name="J. Bacteriol.">
        <title>Complete Genome Sequence of Leptospirillum ferrooxidans Strain C2-3, Isolated from a Fresh Volcanic Ash Deposit on the Island of Miyake, Japan.</title>
        <authorList>
            <person name="Fujimura R."/>
            <person name="Sato Y."/>
            <person name="Nishizawa T."/>
            <person name="Oshima K."/>
            <person name="Kim S.-W."/>
            <person name="Hattori M."/>
            <person name="Kamijo T."/>
            <person name="Ohta H."/>
        </authorList>
    </citation>
    <scope>NUCLEOTIDE SEQUENCE [LARGE SCALE GENOMIC DNA]</scope>
    <source>
        <strain evidence="16 17">C2-3</strain>
    </source>
</reference>
<comment type="subcellular location">
    <subcellularLocation>
        <location evidence="1 13">Cytoplasm</location>
    </subcellularLocation>
</comment>
<dbReference type="InterPro" id="IPR029045">
    <property type="entry name" value="ClpP/crotonase-like_dom_sf"/>
</dbReference>
<dbReference type="EC" id="2.1.3.15" evidence="13"/>
<dbReference type="KEGG" id="lfc:LFE_0690"/>
<dbReference type="eggNOG" id="COG0777">
    <property type="taxonomic scope" value="Bacteria"/>
</dbReference>
<dbReference type="PANTHER" id="PTHR42995">
    <property type="entry name" value="ACETYL-COENZYME A CARBOXYLASE CARBOXYL TRANSFERASE SUBUNIT BETA, CHLOROPLASTIC"/>
    <property type="match status" value="1"/>
</dbReference>
<keyword evidence="11 13" id="KW-0275">Fatty acid biosynthesis</keyword>
<dbReference type="SUPFAM" id="SSF52096">
    <property type="entry name" value="ClpP/crotonase"/>
    <property type="match status" value="1"/>
</dbReference>
<comment type="catalytic activity">
    <reaction evidence="13">
        <text>N(6)-carboxybiotinyl-L-lysyl-[protein] + acetyl-CoA = N(6)-biotinyl-L-lysyl-[protein] + malonyl-CoA</text>
        <dbReference type="Rhea" id="RHEA:54728"/>
        <dbReference type="Rhea" id="RHEA-COMP:10505"/>
        <dbReference type="Rhea" id="RHEA-COMP:10506"/>
        <dbReference type="ChEBI" id="CHEBI:57288"/>
        <dbReference type="ChEBI" id="CHEBI:57384"/>
        <dbReference type="ChEBI" id="CHEBI:83144"/>
        <dbReference type="ChEBI" id="CHEBI:83145"/>
        <dbReference type="EC" id="2.1.3.15"/>
    </reaction>
</comment>
<keyword evidence="10 13" id="KW-0443">Lipid metabolism</keyword>
<dbReference type="HOGENOM" id="CLU_015486_1_0_0"/>
<dbReference type="PATRIC" id="fig|1162668.3.peg.798"/>
<keyword evidence="5 13" id="KW-0547">Nucleotide-binding</keyword>
<reference evidence="17" key="2">
    <citation type="submission" date="2012-03" db="EMBL/GenBank/DDBJ databases">
        <title>The complete genome sequence of the pioneer microbe on fresh volcanic deposit, Leptospirillum ferrooxidans strain C2-3.</title>
        <authorList>
            <person name="Fujimura R."/>
            <person name="Sato Y."/>
            <person name="Nishizawa T."/>
            <person name="Nanba K."/>
            <person name="Oshima K."/>
            <person name="Hattori M."/>
            <person name="Kamijo T."/>
            <person name="Ohta H."/>
        </authorList>
    </citation>
    <scope>NUCLEOTIDE SEQUENCE [LARGE SCALE GENOMIC DNA]</scope>
    <source>
        <strain evidence="17">C2-3</strain>
    </source>
</reference>
<feature type="binding site" evidence="13">
    <location>
        <position position="38"/>
    </location>
    <ligand>
        <name>Zn(2+)</name>
        <dbReference type="ChEBI" id="CHEBI:29105"/>
    </ligand>
</feature>
<dbReference type="Gene3D" id="3.90.226.10">
    <property type="entry name" value="2-enoyl-CoA Hydratase, Chain A, domain 1"/>
    <property type="match status" value="1"/>
</dbReference>
<feature type="zinc finger region" description="C4-type" evidence="13">
    <location>
        <begin position="38"/>
        <end position="60"/>
    </location>
</feature>
<keyword evidence="6 13" id="KW-0863">Zinc-finger</keyword>
<feature type="binding site" evidence="13">
    <location>
        <position position="60"/>
    </location>
    <ligand>
        <name>Zn(2+)</name>
        <dbReference type="ChEBI" id="CHEBI:29105"/>
    </ligand>
</feature>
<evidence type="ECO:0000256" key="2">
    <source>
        <dbReference type="ARBA" id="ARBA00022516"/>
    </source>
</evidence>
<dbReference type="InterPro" id="IPR041010">
    <property type="entry name" value="Znf-ACC"/>
</dbReference>
<dbReference type="InterPro" id="IPR000438">
    <property type="entry name" value="Acetyl_CoA_COase_Trfase_b_su"/>
</dbReference>
<evidence type="ECO:0000256" key="13">
    <source>
        <dbReference type="HAMAP-Rule" id="MF_01395"/>
    </source>
</evidence>
<comment type="pathway">
    <text evidence="13">Lipid metabolism; malonyl-CoA biosynthesis; malonyl-CoA from acetyl-CoA: step 1/1.</text>
</comment>
<comment type="similarity">
    <text evidence="13">Belongs to the AccD/PCCB family.</text>
</comment>
<feature type="binding site" evidence="13">
    <location>
        <position position="57"/>
    </location>
    <ligand>
        <name>Zn(2+)</name>
        <dbReference type="ChEBI" id="CHEBI:29105"/>
    </ligand>
</feature>
<dbReference type="HAMAP" id="MF_01395">
    <property type="entry name" value="AcetylCoA_CT_beta"/>
    <property type="match status" value="1"/>
</dbReference>
<dbReference type="RefSeq" id="WP_014448897.1">
    <property type="nucleotide sequence ID" value="NC_017094.1"/>
</dbReference>
<comment type="function">
    <text evidence="12 13">Component of the acetyl coenzyme A carboxylase (ACC) complex. Biotin carboxylase (BC) catalyzes the carboxylation of biotin on its carrier protein (BCCP) and then the CO(2) group is transferred by the transcarboxylase to acetyl-CoA to form malonyl-CoA.</text>
</comment>
<dbReference type="InterPro" id="IPR034733">
    <property type="entry name" value="AcCoA_carboxyl_beta"/>
</dbReference>
<keyword evidence="3 13" id="KW-0808">Transferase</keyword>
<dbReference type="OrthoDB" id="9772975at2"/>
<keyword evidence="4 13" id="KW-0479">Metal-binding</keyword>
<dbReference type="GO" id="GO:0006633">
    <property type="term" value="P:fatty acid biosynthetic process"/>
    <property type="evidence" value="ECO:0007669"/>
    <property type="project" value="UniProtKB-KW"/>
</dbReference>
<dbReference type="InterPro" id="IPR011762">
    <property type="entry name" value="COA_CT_N"/>
</dbReference>
<evidence type="ECO:0000256" key="10">
    <source>
        <dbReference type="ARBA" id="ARBA00023098"/>
    </source>
</evidence>
<dbReference type="GO" id="GO:0008270">
    <property type="term" value="F:zinc ion binding"/>
    <property type="evidence" value="ECO:0007669"/>
    <property type="project" value="UniProtKB-UniRule"/>
</dbReference>
<evidence type="ECO:0000256" key="9">
    <source>
        <dbReference type="ARBA" id="ARBA00022840"/>
    </source>
</evidence>
<evidence type="ECO:0000256" key="6">
    <source>
        <dbReference type="ARBA" id="ARBA00022771"/>
    </source>
</evidence>
<evidence type="ECO:0000256" key="5">
    <source>
        <dbReference type="ARBA" id="ARBA00022741"/>
    </source>
</evidence>
<dbReference type="Pfam" id="PF01039">
    <property type="entry name" value="Carboxyl_trans"/>
    <property type="match status" value="1"/>
</dbReference>
<evidence type="ECO:0000256" key="11">
    <source>
        <dbReference type="ARBA" id="ARBA00023160"/>
    </source>
</evidence>
<dbReference type="GO" id="GO:0009317">
    <property type="term" value="C:acetyl-CoA carboxylase complex"/>
    <property type="evidence" value="ECO:0007669"/>
    <property type="project" value="InterPro"/>
</dbReference>
<gene>
    <name evidence="13" type="primary">accD</name>
    <name evidence="16" type="ordered locus">LFE_0690</name>
</gene>
<dbReference type="PRINTS" id="PR01070">
    <property type="entry name" value="ACCCTRFRASEB"/>
</dbReference>
<evidence type="ECO:0000256" key="12">
    <source>
        <dbReference type="ARBA" id="ARBA00025280"/>
    </source>
</evidence>
<evidence type="ECO:0000313" key="17">
    <source>
        <dbReference type="Proteomes" id="UP000007382"/>
    </source>
</evidence>
<feature type="domain" description="CoA carboxyltransferase N-terminal" evidence="15">
    <location>
        <begin position="34"/>
        <end position="303"/>
    </location>
</feature>
<feature type="compositionally biased region" description="Basic and acidic residues" evidence="14">
    <location>
        <begin position="8"/>
        <end position="23"/>
    </location>
</feature>
<name>I0IMA6_LEPFC</name>
<sequence>MGWLSRSHSKDKTSEKKLPEVQEGERKVRIPEGLWIKCHLCRQIVYRKEVEKAGKVCPKCNYHFPITIDERIAQLADPDSFVEFAGQIEPLDPLNFTDSMRYPERVRLAQKKTGLTEALRIGDCKINARPAVLGVFSFGFMGGSMGSVVGEKVVRAAERALELKVPLILVTASGGARMQEGIFSLMQMARTSAAISRLHENAIPFFSVLTDPTFGGVSASFAMLGDVILAEPRSLIGFAGPRVIEQTIKQQLPEGFQRAEFLLSHGFLDMIVERGKLRETLSLLICHFRQNGTSKCQSEGDPEGEALVRD</sequence>
<evidence type="ECO:0000256" key="4">
    <source>
        <dbReference type="ARBA" id="ARBA00022723"/>
    </source>
</evidence>
<dbReference type="GO" id="GO:0016743">
    <property type="term" value="F:carboxyl- or carbamoyltransferase activity"/>
    <property type="evidence" value="ECO:0007669"/>
    <property type="project" value="UniProtKB-UniRule"/>
</dbReference>
<evidence type="ECO:0000256" key="8">
    <source>
        <dbReference type="ARBA" id="ARBA00022833"/>
    </source>
</evidence>
<dbReference type="Proteomes" id="UP000007382">
    <property type="component" value="Chromosome"/>
</dbReference>
<accession>I0IMA6</accession>
<evidence type="ECO:0000256" key="7">
    <source>
        <dbReference type="ARBA" id="ARBA00022832"/>
    </source>
</evidence>
<dbReference type="EMBL" id="AP012342">
    <property type="protein sequence ID" value="BAM06405.1"/>
    <property type="molecule type" value="Genomic_DNA"/>
</dbReference>
<dbReference type="Pfam" id="PF17848">
    <property type="entry name" value="Zn_ribbon_ACC"/>
    <property type="match status" value="1"/>
</dbReference>
<dbReference type="AlphaFoldDB" id="I0IMA6"/>
<keyword evidence="2 13" id="KW-0444">Lipid biosynthesis</keyword>
<dbReference type="GO" id="GO:0003989">
    <property type="term" value="F:acetyl-CoA carboxylase activity"/>
    <property type="evidence" value="ECO:0007669"/>
    <property type="project" value="InterPro"/>
</dbReference>
<dbReference type="GO" id="GO:2001295">
    <property type="term" value="P:malonyl-CoA biosynthetic process"/>
    <property type="evidence" value="ECO:0007669"/>
    <property type="project" value="UniProtKB-UniRule"/>
</dbReference>
<proteinExistence type="inferred from homology"/>
<keyword evidence="17" id="KW-1185">Reference proteome</keyword>
<feature type="region of interest" description="Disordered" evidence="14">
    <location>
        <begin position="1"/>
        <end position="23"/>
    </location>
</feature>
<keyword evidence="9 13" id="KW-0067">ATP-binding</keyword>
<organism evidence="16 17">
    <name type="scientific">Leptospirillum ferrooxidans (strain C2-3)</name>
    <dbReference type="NCBI Taxonomy" id="1162668"/>
    <lineage>
        <taxon>Bacteria</taxon>
        <taxon>Pseudomonadati</taxon>
        <taxon>Nitrospirota</taxon>
        <taxon>Nitrospiria</taxon>
        <taxon>Nitrospirales</taxon>
        <taxon>Nitrospiraceae</taxon>
        <taxon>Leptospirillum</taxon>
    </lineage>
</organism>
<evidence type="ECO:0000256" key="14">
    <source>
        <dbReference type="SAM" id="MobiDB-lite"/>
    </source>
</evidence>
<dbReference type="GO" id="GO:0005524">
    <property type="term" value="F:ATP binding"/>
    <property type="evidence" value="ECO:0007669"/>
    <property type="project" value="UniProtKB-KW"/>
</dbReference>